<proteinExistence type="predicted"/>
<dbReference type="InterPro" id="IPR051311">
    <property type="entry name" value="DedA_domain"/>
</dbReference>
<evidence type="ECO:0000313" key="3">
    <source>
        <dbReference type="EMBL" id="MDQ8207671.1"/>
    </source>
</evidence>
<dbReference type="PANTHER" id="PTHR42709">
    <property type="entry name" value="ALKALINE PHOSPHATASE LIKE PROTEIN"/>
    <property type="match status" value="1"/>
</dbReference>
<dbReference type="EMBL" id="JARXHW010000017">
    <property type="protein sequence ID" value="MDQ8207671.1"/>
    <property type="molecule type" value="Genomic_DNA"/>
</dbReference>
<feature type="transmembrane region" description="Helical" evidence="1">
    <location>
        <begin position="108"/>
        <end position="129"/>
    </location>
</feature>
<dbReference type="RefSeq" id="WP_308949891.1">
    <property type="nucleotide sequence ID" value="NZ_JARXHW010000017.1"/>
</dbReference>
<keyword evidence="1" id="KW-0472">Membrane</keyword>
<evidence type="ECO:0000256" key="1">
    <source>
        <dbReference type="SAM" id="Phobius"/>
    </source>
</evidence>
<dbReference type="PANTHER" id="PTHR42709:SF11">
    <property type="entry name" value="DEDA FAMILY PROTEIN"/>
    <property type="match status" value="1"/>
</dbReference>
<evidence type="ECO:0000259" key="2">
    <source>
        <dbReference type="Pfam" id="PF09335"/>
    </source>
</evidence>
<dbReference type="InterPro" id="IPR032816">
    <property type="entry name" value="VTT_dom"/>
</dbReference>
<gene>
    <name evidence="3" type="ORF">QEH52_09135</name>
</gene>
<feature type="transmembrane region" description="Helical" evidence="1">
    <location>
        <begin position="135"/>
        <end position="161"/>
    </location>
</feature>
<evidence type="ECO:0000313" key="4">
    <source>
        <dbReference type="Proteomes" id="UP001225316"/>
    </source>
</evidence>
<reference evidence="3 4" key="1">
    <citation type="submission" date="2023-04" db="EMBL/GenBank/DDBJ databases">
        <title>A novel bacteria isolated from coastal sediment.</title>
        <authorList>
            <person name="Liu X.-J."/>
            <person name="Du Z.-J."/>
        </authorList>
    </citation>
    <scope>NUCLEOTIDE SEQUENCE [LARGE SCALE GENOMIC DNA]</scope>
    <source>
        <strain evidence="3 4">SDUM461003</strain>
    </source>
</reference>
<feature type="transmembrane region" description="Helical" evidence="1">
    <location>
        <begin position="52"/>
        <end position="74"/>
    </location>
</feature>
<feature type="transmembrane region" description="Helical" evidence="1">
    <location>
        <begin position="20"/>
        <end position="46"/>
    </location>
</feature>
<dbReference type="Proteomes" id="UP001225316">
    <property type="component" value="Unassembled WGS sequence"/>
</dbReference>
<protein>
    <submittedName>
        <fullName evidence="3">VTT domain-containing protein</fullName>
    </submittedName>
</protein>
<name>A0ABU1AU30_9BACT</name>
<accession>A0ABU1AU30</accession>
<comment type="caution">
    <text evidence="3">The sequence shown here is derived from an EMBL/GenBank/DDBJ whole genome shotgun (WGS) entry which is preliminary data.</text>
</comment>
<organism evidence="3 4">
    <name type="scientific">Thalassobacterium maritimum</name>
    <dbReference type="NCBI Taxonomy" id="3041265"/>
    <lineage>
        <taxon>Bacteria</taxon>
        <taxon>Pseudomonadati</taxon>
        <taxon>Verrucomicrobiota</taxon>
        <taxon>Opitutia</taxon>
        <taxon>Puniceicoccales</taxon>
        <taxon>Coraliomargaritaceae</taxon>
        <taxon>Thalassobacterium</taxon>
    </lineage>
</organism>
<dbReference type="Pfam" id="PF09335">
    <property type="entry name" value="VTT_dom"/>
    <property type="match status" value="1"/>
</dbReference>
<feature type="domain" description="VTT" evidence="2">
    <location>
        <begin position="53"/>
        <end position="157"/>
    </location>
</feature>
<keyword evidence="1" id="KW-1133">Transmembrane helix</keyword>
<keyword evidence="4" id="KW-1185">Reference proteome</keyword>
<sequence>MFQKIVDTVKSRANASGSQLSFMGLASFLESTVVPIPLEAILIPYYHKHRESLWRTATVVTLACLLGASAFYAVGGLAMDGWGRSVIETFSSSEGFESLKQALNEHGFWLILAAGISPIPFQIAMLGAGAVEYPFLPFILAAALARGIRYFGLALLVQVYGERALNMWDENKLKASAVALVLLASVYGLGRWIESSLVG</sequence>
<keyword evidence="1" id="KW-0812">Transmembrane</keyword>